<name>I0V5E5_9PSEU</name>
<feature type="transmembrane region" description="Helical" evidence="2">
    <location>
        <begin position="264"/>
        <end position="281"/>
    </location>
</feature>
<dbReference type="PANTHER" id="PTHR23530">
    <property type="entry name" value="TRANSPORT PROTEIN-RELATED"/>
    <property type="match status" value="1"/>
</dbReference>
<sequence length="388" mass="39446">MSETIPFYPLYALLFADSGLSGGHISWLFAVWSVVGILAEVPSGAVADRFSRRGAMALGGLAQAAAYVLWTTLPGFTCFALGFVLWGVGGAFVSGAMEALLADGLAAAGAADRFGEVYGQLDAIKLAANVPAAVAATTLFAFGGFTLVGWVSVGACALAALLAWNLPEAERADESGAKGGKSTYAGVLRSGAVEALGNPVVRGAVLAVALLASLDALEEYFGLMAHDWGVPAHQVPLVVMAIPIAGAFGAAVAGRLAAVRLRTLTAFFGVAVAVFAVAGLMGQGGGLVGVAVFYAGYRAVYVVANTRLQERVNSGARATVTSFAGLATELAALAVYAAWAWGQVGAVAALAVVVALFLPYGLRRRCPRGNDRAGPSGTRSATVDRRGT</sequence>
<gene>
    <name evidence="3" type="ORF">SacxiDRAFT_3139</name>
</gene>
<dbReference type="Gene3D" id="1.20.1250.20">
    <property type="entry name" value="MFS general substrate transporter like domains"/>
    <property type="match status" value="1"/>
</dbReference>
<dbReference type="HOGENOM" id="CLU_046685_0_0_11"/>
<reference evidence="3 4" key="1">
    <citation type="submission" date="2012-01" db="EMBL/GenBank/DDBJ databases">
        <title>Improved High-Quality Draft sequence of Saccharomonospora xinjiangensis XJ-54.</title>
        <authorList>
            <consortium name="US DOE Joint Genome Institute"/>
            <person name="Lucas S."/>
            <person name="Han J."/>
            <person name="Lapidus A."/>
            <person name="Cheng J.-F."/>
            <person name="Goodwin L."/>
            <person name="Pitluck S."/>
            <person name="Peters L."/>
            <person name="Mikhailova N."/>
            <person name="Teshima H."/>
            <person name="Detter J.C."/>
            <person name="Han C."/>
            <person name="Tapia R."/>
            <person name="Land M."/>
            <person name="Hauser L."/>
            <person name="Kyrpides N."/>
            <person name="Ivanova N."/>
            <person name="Pagani I."/>
            <person name="Brambilla E.-M."/>
            <person name="Klenk H.-P."/>
            <person name="Woyke T."/>
        </authorList>
    </citation>
    <scope>NUCLEOTIDE SEQUENCE [LARGE SCALE GENOMIC DNA]</scope>
    <source>
        <strain evidence="3 4">XJ-54</strain>
    </source>
</reference>
<feature type="transmembrane region" description="Helical" evidence="2">
    <location>
        <begin position="344"/>
        <end position="362"/>
    </location>
</feature>
<feature type="transmembrane region" description="Helical" evidence="2">
    <location>
        <begin position="237"/>
        <end position="257"/>
    </location>
</feature>
<protein>
    <submittedName>
        <fullName evidence="3">Arabinose efflux permease family protein</fullName>
    </submittedName>
</protein>
<dbReference type="AlphaFoldDB" id="I0V5E5"/>
<feature type="transmembrane region" description="Helical" evidence="2">
    <location>
        <begin position="67"/>
        <end position="88"/>
    </location>
</feature>
<dbReference type="EMBL" id="JH636049">
    <property type="protein sequence ID" value="EID55348.1"/>
    <property type="molecule type" value="Genomic_DNA"/>
</dbReference>
<feature type="region of interest" description="Disordered" evidence="1">
    <location>
        <begin position="369"/>
        <end position="388"/>
    </location>
</feature>
<feature type="transmembrane region" description="Helical" evidence="2">
    <location>
        <begin position="199"/>
        <end position="217"/>
    </location>
</feature>
<proteinExistence type="predicted"/>
<keyword evidence="4" id="KW-1185">Reference proteome</keyword>
<accession>I0V5E5</accession>
<dbReference type="Pfam" id="PF07690">
    <property type="entry name" value="MFS_1"/>
    <property type="match status" value="1"/>
</dbReference>
<keyword evidence="2" id="KW-1133">Transmembrane helix</keyword>
<keyword evidence="2" id="KW-0812">Transmembrane</keyword>
<dbReference type="Proteomes" id="UP000004691">
    <property type="component" value="Unassembled WGS sequence"/>
</dbReference>
<keyword evidence="2" id="KW-0472">Membrane</keyword>
<feature type="transmembrane region" description="Helical" evidence="2">
    <location>
        <begin position="139"/>
        <end position="164"/>
    </location>
</feature>
<dbReference type="InterPro" id="IPR036259">
    <property type="entry name" value="MFS_trans_sf"/>
</dbReference>
<dbReference type="SUPFAM" id="SSF103473">
    <property type="entry name" value="MFS general substrate transporter"/>
    <property type="match status" value="1"/>
</dbReference>
<dbReference type="GO" id="GO:0022857">
    <property type="term" value="F:transmembrane transporter activity"/>
    <property type="evidence" value="ECO:0007669"/>
    <property type="project" value="InterPro"/>
</dbReference>
<dbReference type="eggNOG" id="COG0477">
    <property type="taxonomic scope" value="Bacteria"/>
</dbReference>
<feature type="transmembrane region" description="Helical" evidence="2">
    <location>
        <begin position="25"/>
        <end position="46"/>
    </location>
</feature>
<evidence type="ECO:0000313" key="4">
    <source>
        <dbReference type="Proteomes" id="UP000004691"/>
    </source>
</evidence>
<evidence type="ECO:0000256" key="2">
    <source>
        <dbReference type="SAM" id="Phobius"/>
    </source>
</evidence>
<evidence type="ECO:0000313" key="3">
    <source>
        <dbReference type="EMBL" id="EID55348.1"/>
    </source>
</evidence>
<dbReference type="InterPro" id="IPR011701">
    <property type="entry name" value="MFS"/>
</dbReference>
<dbReference type="RefSeq" id="WP_006239504.1">
    <property type="nucleotide sequence ID" value="NZ_JH636049.1"/>
</dbReference>
<organism evidence="3 4">
    <name type="scientific">Saccharomonospora xinjiangensis XJ-54</name>
    <dbReference type="NCBI Taxonomy" id="882086"/>
    <lineage>
        <taxon>Bacteria</taxon>
        <taxon>Bacillati</taxon>
        <taxon>Actinomycetota</taxon>
        <taxon>Actinomycetes</taxon>
        <taxon>Pseudonocardiales</taxon>
        <taxon>Pseudonocardiaceae</taxon>
        <taxon>Saccharomonospora</taxon>
    </lineage>
</organism>
<evidence type="ECO:0000256" key="1">
    <source>
        <dbReference type="SAM" id="MobiDB-lite"/>
    </source>
</evidence>
<dbReference type="STRING" id="882086.SacxiDRAFT_3139"/>
<dbReference type="InterPro" id="IPR053160">
    <property type="entry name" value="MFS_DHA3_Transporter"/>
</dbReference>
<dbReference type="PANTHER" id="PTHR23530:SF1">
    <property type="entry name" value="PERMEASE, MAJOR FACILITATOR SUPERFAMILY-RELATED"/>
    <property type="match status" value="1"/>
</dbReference>